<proteinExistence type="predicted"/>
<dbReference type="EMBL" id="JAUSVL010000001">
    <property type="protein sequence ID" value="MDQ0288542.1"/>
    <property type="molecule type" value="Genomic_DNA"/>
</dbReference>
<dbReference type="PANTHER" id="PTHR34614">
    <property type="match status" value="1"/>
</dbReference>
<dbReference type="InterPro" id="IPR002559">
    <property type="entry name" value="Transposase_11"/>
</dbReference>
<dbReference type="GO" id="GO:0003677">
    <property type="term" value="F:DNA binding"/>
    <property type="evidence" value="ECO:0007669"/>
    <property type="project" value="InterPro"/>
</dbReference>
<dbReference type="RefSeq" id="WP_307259869.1">
    <property type="nucleotide sequence ID" value="NZ_JAUSVL010000001.1"/>
</dbReference>
<dbReference type="PANTHER" id="PTHR34614:SF2">
    <property type="entry name" value="TRANSPOSASE IS4-LIKE DOMAIN-CONTAINING PROTEIN"/>
    <property type="match status" value="1"/>
</dbReference>
<evidence type="ECO:0000259" key="1">
    <source>
        <dbReference type="Pfam" id="PF01609"/>
    </source>
</evidence>
<dbReference type="Pfam" id="PF01609">
    <property type="entry name" value="DDE_Tnp_1"/>
    <property type="match status" value="1"/>
</dbReference>
<evidence type="ECO:0000313" key="4">
    <source>
        <dbReference type="EMBL" id="MDQ0290565.1"/>
    </source>
</evidence>
<evidence type="ECO:0000313" key="3">
    <source>
        <dbReference type="EMBL" id="MDQ0289837.1"/>
    </source>
</evidence>
<dbReference type="AlphaFoldDB" id="A0AAE3VDJ3"/>
<dbReference type="EMBL" id="JAUSVL010000001">
    <property type="protein sequence ID" value="MDQ0289837.1"/>
    <property type="molecule type" value="Genomic_DNA"/>
</dbReference>
<evidence type="ECO:0000313" key="5">
    <source>
        <dbReference type="Proteomes" id="UP001238163"/>
    </source>
</evidence>
<gene>
    <name evidence="2" type="ORF">J3R75_000649</name>
    <name evidence="3" type="ORF">J3R75_001944</name>
    <name evidence="4" type="ORF">J3R75_002672</name>
</gene>
<sequence>MPRPYSGKVHVSQSRIKRKSGITYVYERTTHYDQKTRKTVTSASKLIGKILPGSADVVPTRPRKSNGLGAAQAVAIRRHVGLTDILEWAGRGSLIDQDVRSSFSHGDADKILSIARYWLGTDGNTLPRLESWQVMHDLPYSYGISEDVYGELFKSLGCNEDGIQRYFLARASRLSRKPVIAYDSTTISTYSQNQKEARRGFNKDRDGLDTIKLLTLYSVKDREPIAFAKQPGNIPDVIALDNAIEQLNCFDIEKPLVTTDTGYYSHDNIRDMCRRNMKFLTLIDTDVIMARDTVETLRDKLESMSAVCPFDYAVSGASLSVMHTFTWQRQRRRAEKQAGDEEVMQRRLYFHVFKSNDLVSKHEVSFRQRLMELKRQVEEGVAEFTEAAQKRIDRYLVQSRVGRGGNLHVTFNEEECAGARKYFGYFVLVSNSAMDVFEALENYRLREKIEELFKNEKESVDGRRPRLWYPDALRGRQFVQFVALCYRCYITKKIKAVEEQLGTDGENKTKEQLKLEKGLKNWLEQRSLAQIFDWFDCVETTSVKTDAGTRRWTTESVARDRLFLKLLGVTESCSN</sequence>
<dbReference type="GO" id="GO:0006313">
    <property type="term" value="P:DNA transposition"/>
    <property type="evidence" value="ECO:0007669"/>
    <property type="project" value="InterPro"/>
</dbReference>
<accession>A0AAE3VDJ3</accession>
<name>A0AAE3VDJ3_9BACT</name>
<dbReference type="EMBL" id="JAUSVL010000001">
    <property type="protein sequence ID" value="MDQ0290565.1"/>
    <property type="molecule type" value="Genomic_DNA"/>
</dbReference>
<organism evidence="2 5">
    <name type="scientific">Oligosphaera ethanolica</name>
    <dbReference type="NCBI Taxonomy" id="760260"/>
    <lineage>
        <taxon>Bacteria</taxon>
        <taxon>Pseudomonadati</taxon>
        <taxon>Lentisphaerota</taxon>
        <taxon>Oligosphaeria</taxon>
        <taxon>Oligosphaerales</taxon>
        <taxon>Oligosphaeraceae</taxon>
        <taxon>Oligosphaera</taxon>
    </lineage>
</organism>
<keyword evidence="5" id="KW-1185">Reference proteome</keyword>
<evidence type="ECO:0000313" key="2">
    <source>
        <dbReference type="EMBL" id="MDQ0288542.1"/>
    </source>
</evidence>
<feature type="domain" description="Transposase IS4-like" evidence="1">
    <location>
        <begin position="176"/>
        <end position="470"/>
    </location>
</feature>
<dbReference type="InterPro" id="IPR012337">
    <property type="entry name" value="RNaseH-like_sf"/>
</dbReference>
<dbReference type="GO" id="GO:0004803">
    <property type="term" value="F:transposase activity"/>
    <property type="evidence" value="ECO:0007669"/>
    <property type="project" value="InterPro"/>
</dbReference>
<dbReference type="Proteomes" id="UP001238163">
    <property type="component" value="Unassembled WGS sequence"/>
</dbReference>
<protein>
    <submittedName>
        <fullName evidence="2">Transposase</fullName>
    </submittedName>
</protein>
<dbReference type="SUPFAM" id="SSF53098">
    <property type="entry name" value="Ribonuclease H-like"/>
    <property type="match status" value="1"/>
</dbReference>
<reference evidence="2" key="1">
    <citation type="submission" date="2023-07" db="EMBL/GenBank/DDBJ databases">
        <title>Genomic Encyclopedia of Type Strains, Phase IV (KMG-IV): sequencing the most valuable type-strain genomes for metagenomic binning, comparative biology and taxonomic classification.</title>
        <authorList>
            <person name="Goeker M."/>
        </authorList>
    </citation>
    <scope>NUCLEOTIDE SEQUENCE</scope>
    <source>
        <strain evidence="2">DSM 24202</strain>
    </source>
</reference>
<comment type="caution">
    <text evidence="2">The sequence shown here is derived from an EMBL/GenBank/DDBJ whole genome shotgun (WGS) entry which is preliminary data.</text>
</comment>